<accession>A0A7J3SKP8</accession>
<comment type="caution">
    <text evidence="7">The sequence shown here is derived from an EMBL/GenBank/DDBJ whole genome shotgun (WGS) entry which is preliminary data.</text>
</comment>
<keyword evidence="3 4" id="KW-0687">Ribonucleoprotein</keyword>
<evidence type="ECO:0000313" key="7">
    <source>
        <dbReference type="EMBL" id="HGZ59758.1"/>
    </source>
</evidence>
<feature type="region of interest" description="Disordered" evidence="5">
    <location>
        <begin position="115"/>
        <end position="137"/>
    </location>
</feature>
<dbReference type="InterPro" id="IPR041988">
    <property type="entry name" value="Ribosomal_uL24_KOW"/>
</dbReference>
<evidence type="ECO:0000259" key="6">
    <source>
        <dbReference type="SMART" id="SM00739"/>
    </source>
</evidence>
<evidence type="ECO:0000256" key="5">
    <source>
        <dbReference type="SAM" id="MobiDB-lite"/>
    </source>
</evidence>
<gene>
    <name evidence="4" type="primary">rpl24</name>
    <name evidence="7" type="ORF">ENW83_00935</name>
</gene>
<dbReference type="SMART" id="SM00739">
    <property type="entry name" value="KOW"/>
    <property type="match status" value="1"/>
</dbReference>
<dbReference type="SUPFAM" id="SSF50104">
    <property type="entry name" value="Translation proteins SH3-like domain"/>
    <property type="match status" value="1"/>
</dbReference>
<evidence type="ECO:0000256" key="4">
    <source>
        <dbReference type="HAMAP-Rule" id="MF_01326"/>
    </source>
</evidence>
<organism evidence="7">
    <name type="scientific">Fervidicoccus fontis</name>
    <dbReference type="NCBI Taxonomy" id="683846"/>
    <lineage>
        <taxon>Archaea</taxon>
        <taxon>Thermoproteota</taxon>
        <taxon>Thermoprotei</taxon>
        <taxon>Fervidicoccales</taxon>
        <taxon>Fervidicoccaceae</taxon>
        <taxon>Fervidicoccus</taxon>
    </lineage>
</organism>
<comment type="subunit">
    <text evidence="4">Part of the 50S ribosomal subunit.</text>
</comment>
<comment type="function">
    <text evidence="4">One of two assembly initiator proteins, it binds directly to the 5'-end of the 23S rRNA, where it nucleates assembly of the 50S subunit.</text>
</comment>
<sequence>MSITSSIHPKKQRKSLFNMPKHLRKKVISAPLSEELRNKYNVRSLPVKAGDTVKVVRGDNAGKEGKVTRVNRGNGWVFIEGLTREKANGTPTFIPIHASKVVITKLDLKDKERKAMIERASGRPVEAEEEKKEGEKQ</sequence>
<keyword evidence="4" id="KW-0694">RNA-binding</keyword>
<reference evidence="7" key="1">
    <citation type="journal article" date="2020" name="mSystems">
        <title>Genome- and Community-Level Interaction Insights into Carbon Utilization and Element Cycling Functions of Hydrothermarchaeota in Hydrothermal Sediment.</title>
        <authorList>
            <person name="Zhou Z."/>
            <person name="Liu Y."/>
            <person name="Xu W."/>
            <person name="Pan J."/>
            <person name="Luo Z.H."/>
            <person name="Li M."/>
        </authorList>
    </citation>
    <scope>NUCLEOTIDE SEQUENCE [LARGE SCALE GENOMIC DNA]</scope>
    <source>
        <strain evidence="7">SpSt-885</strain>
    </source>
</reference>
<comment type="function">
    <text evidence="4">Located at the polypeptide exit tunnel on the outside of the subunit.</text>
</comment>
<dbReference type="GO" id="GO:0003735">
    <property type="term" value="F:structural constituent of ribosome"/>
    <property type="evidence" value="ECO:0007669"/>
    <property type="project" value="UniProtKB-UniRule"/>
</dbReference>
<dbReference type="PANTHER" id="PTHR11143">
    <property type="entry name" value="60S RIBOSOMAL PROTEIN L26 FAMILY MEMBER"/>
    <property type="match status" value="1"/>
</dbReference>
<dbReference type="GO" id="GO:0015934">
    <property type="term" value="C:large ribosomal subunit"/>
    <property type="evidence" value="ECO:0007669"/>
    <property type="project" value="UniProtKB-UniRule"/>
</dbReference>
<dbReference type="Pfam" id="PF00467">
    <property type="entry name" value="KOW"/>
    <property type="match status" value="1"/>
</dbReference>
<dbReference type="Pfam" id="PF16906">
    <property type="entry name" value="Ribosomal_L26"/>
    <property type="match status" value="1"/>
</dbReference>
<evidence type="ECO:0000256" key="2">
    <source>
        <dbReference type="ARBA" id="ARBA00022980"/>
    </source>
</evidence>
<keyword evidence="2 4" id="KW-0689">Ribosomal protein</keyword>
<proteinExistence type="inferred from homology"/>
<dbReference type="InterPro" id="IPR005825">
    <property type="entry name" value="Ribosomal_uL24_CS"/>
</dbReference>
<dbReference type="InterPro" id="IPR005824">
    <property type="entry name" value="KOW"/>
</dbReference>
<keyword evidence="4" id="KW-0699">rRNA-binding</keyword>
<dbReference type="GO" id="GO:0006412">
    <property type="term" value="P:translation"/>
    <property type="evidence" value="ECO:0007669"/>
    <property type="project" value="UniProtKB-UniRule"/>
</dbReference>
<dbReference type="InterPro" id="IPR014722">
    <property type="entry name" value="Rib_uL2_dom2"/>
</dbReference>
<dbReference type="PROSITE" id="PS01108">
    <property type="entry name" value="RIBOSOMAL_L24"/>
    <property type="match status" value="1"/>
</dbReference>
<dbReference type="AlphaFoldDB" id="A0A7J3SKP8"/>
<protein>
    <recommendedName>
        <fullName evidence="4">Large ribosomal subunit protein uL24</fullName>
    </recommendedName>
</protein>
<comment type="similarity">
    <text evidence="1 4">Belongs to the universal ribosomal protein uL24 family.</text>
</comment>
<dbReference type="HAMAP" id="MF_01326_A">
    <property type="entry name" value="Ribosomal_uL24_A"/>
    <property type="match status" value="1"/>
</dbReference>
<dbReference type="InterPro" id="IPR005756">
    <property type="entry name" value="Ribosomal_uL24_euk/arc"/>
</dbReference>
<dbReference type="NCBIfam" id="TIGR01080">
    <property type="entry name" value="rplX_A_E"/>
    <property type="match status" value="1"/>
</dbReference>
<dbReference type="GO" id="GO:0019843">
    <property type="term" value="F:rRNA binding"/>
    <property type="evidence" value="ECO:0007669"/>
    <property type="project" value="UniProtKB-UniRule"/>
</dbReference>
<dbReference type="FunFam" id="2.30.30.30:FF:000009">
    <property type="entry name" value="60S ribosomal protein L26"/>
    <property type="match status" value="1"/>
</dbReference>
<evidence type="ECO:0000256" key="1">
    <source>
        <dbReference type="ARBA" id="ARBA00010618"/>
    </source>
</evidence>
<dbReference type="Gene3D" id="2.30.30.30">
    <property type="match status" value="1"/>
</dbReference>
<feature type="domain" description="KOW" evidence="6">
    <location>
        <begin position="46"/>
        <end position="73"/>
    </location>
</feature>
<dbReference type="CDD" id="cd06089">
    <property type="entry name" value="KOW_RPL26"/>
    <property type="match status" value="1"/>
</dbReference>
<evidence type="ECO:0000256" key="3">
    <source>
        <dbReference type="ARBA" id="ARBA00023274"/>
    </source>
</evidence>
<dbReference type="EMBL" id="DTLS01000030">
    <property type="protein sequence ID" value="HGZ59758.1"/>
    <property type="molecule type" value="Genomic_DNA"/>
</dbReference>
<name>A0A7J3SKP8_9CREN</name>
<dbReference type="InterPro" id="IPR008991">
    <property type="entry name" value="Translation_prot_SH3-like_sf"/>
</dbReference>